<sequence length="1106" mass="122126">MSTSVISQPCKHERKGSFFKLIDSFAWEIGTLKKEMGKKTPSAEGDQKTETLLGLGEEVGGLFLQASPCAGIATGLAGARDSGYDSLHRRLSVLDRLVHTHAVWLQLGLSQQEATRILQNQPTGTFVVRKSTSLQRKVISLRMDKDSAVPVKEFSVKESQYTFSLEGSGLSFADLFRLMAFCCISRDVLPFTLKLPEAISSARTFADLDEVAKLGADFWDAQLCRRRKSSVSSSGAVAPDRPPPPALRPVSLTPASGRPQLRTRTPSELECCQSNGALCFINPLFIKIHQPDGAEQTPTPNTPDSAKQALSGKSDKTNNKEAQHSCRDTPQVCDQANQKHLQVLGSSTQLQDSNNQTSSNQKLSGAEGDSQCPPPRPPPPRFTPQRSAPPIRQRSMPEKISWINEPKEKVEEKERGSSLLSRLGSSLSISPSSSPPKKLSISSPISIPRRPLPLSLSSLSPSPRRAKASPSSQEDAQCHLALEDQTIEKALSRAKQSQQSAARNTSQDFCSPPDPSLRTTNKHAKVEGEEEAGEECSGGGQRLSDMSLSTDSSDSLDFSQSSAFFLPPLHDPSPPTVADFNTHLPLSLPPSHLPYCSMEEDDDDDEDEDEEEPDYGVSLESDQDQDQDLTMVPPGHRTKRRTSASALVLQKALKGHLRKMSGVFNSLLTPEKRAIRKVVELSRDKGSYFGSLVQDYLSYMSEGAGTQAWQSYASGLELLQTLRQFITQMKSYLQQSSEMEPPIESLIPEDQIGQVLEKAMHKCVLKPLKPVVTAALQEFQVRSGAWQELKENLSLAKARQPQEMGVADTLPPDPVAIEKIKHKFHTMCKLYSPEKKVTMLLRVCKLIYTIMEDNSGRLYGADDFLPMLTYVLAQCDMPHLDNEILYMMELLDPSLLHGEGGYYLTSAYGAMSLIRNFQEEQAARVLSSETRDTLHQWHRRRTTQRSAPSIDDFQNYLRVALQELDTGCTAKTLQVRPYATVEEVCQLCAHKFKVLDPKNYGLFLVMEGSSQQLALDTHPQKIKAELHSRPQAPPFHFVFRRVAPSFSPADLDTTPNNFNLTVTSEPHNLNDLSMDLLAPTQPSVRPGLSPSLGLSLPPSLQSSISI</sequence>
<evidence type="ECO:0000313" key="12">
    <source>
        <dbReference type="RefSeq" id="XP_028278567.1"/>
    </source>
</evidence>
<dbReference type="PANTHER" id="PTHR23101">
    <property type="entry name" value="RAB GDP/GTP EXCHANGE FACTOR"/>
    <property type="match status" value="1"/>
</dbReference>
<dbReference type="GO" id="GO:0030139">
    <property type="term" value="C:endocytic vesicle"/>
    <property type="evidence" value="ECO:0007669"/>
    <property type="project" value="TreeGrafter"/>
</dbReference>
<dbReference type="GO" id="GO:0005085">
    <property type="term" value="F:guanyl-nucleotide exchange factor activity"/>
    <property type="evidence" value="ECO:0007669"/>
    <property type="project" value="InterPro"/>
</dbReference>
<evidence type="ECO:0000259" key="9">
    <source>
        <dbReference type="PROSITE" id="PS50200"/>
    </source>
</evidence>
<dbReference type="InterPro" id="IPR045046">
    <property type="entry name" value="Vps9-like"/>
</dbReference>
<feature type="compositionally biased region" description="Polar residues" evidence="7">
    <location>
        <begin position="346"/>
        <end position="363"/>
    </location>
</feature>
<keyword evidence="4" id="KW-0963">Cytoplasm</keyword>
<dbReference type="GeneID" id="114446887"/>
<keyword evidence="11" id="KW-1185">Reference proteome</keyword>
<accession>A0A6P7JNK8</accession>
<dbReference type="SMART" id="SM00252">
    <property type="entry name" value="SH2"/>
    <property type="match status" value="1"/>
</dbReference>
<feature type="compositionally biased region" description="Acidic residues" evidence="7">
    <location>
        <begin position="598"/>
        <end position="614"/>
    </location>
</feature>
<feature type="region of interest" description="Disordered" evidence="7">
    <location>
        <begin position="346"/>
        <end position="556"/>
    </location>
</feature>
<dbReference type="SMART" id="SM00314">
    <property type="entry name" value="RA"/>
    <property type="match status" value="1"/>
</dbReference>
<dbReference type="InterPro" id="IPR000159">
    <property type="entry name" value="RA_dom"/>
</dbReference>
<dbReference type="PROSITE" id="PS50200">
    <property type="entry name" value="RA"/>
    <property type="match status" value="1"/>
</dbReference>
<dbReference type="Pfam" id="PF23268">
    <property type="entry name" value="RIN1"/>
    <property type="match status" value="1"/>
</dbReference>
<feature type="compositionally biased region" description="Pro residues" evidence="7">
    <location>
        <begin position="372"/>
        <end position="382"/>
    </location>
</feature>
<dbReference type="PROSITE" id="PS50001">
    <property type="entry name" value="SH2"/>
    <property type="match status" value="1"/>
</dbReference>
<feature type="domain" description="Ras-associating" evidence="9">
    <location>
        <begin position="953"/>
        <end position="1044"/>
    </location>
</feature>
<evidence type="ECO:0000256" key="4">
    <source>
        <dbReference type="ARBA" id="ARBA00022490"/>
    </source>
</evidence>
<dbReference type="AlphaFoldDB" id="A0A6P7JNK8"/>
<evidence type="ECO:0000256" key="1">
    <source>
        <dbReference type="ARBA" id="ARBA00004496"/>
    </source>
</evidence>
<feature type="domain" description="SH2" evidence="8">
    <location>
        <begin position="104"/>
        <end position="197"/>
    </location>
</feature>
<feature type="compositionally biased region" description="Basic and acidic residues" evidence="7">
    <location>
        <begin position="313"/>
        <end position="327"/>
    </location>
</feature>
<feature type="compositionally biased region" description="Low complexity" evidence="7">
    <location>
        <begin position="1082"/>
        <end position="1106"/>
    </location>
</feature>
<dbReference type="InterPro" id="IPR003123">
    <property type="entry name" value="VPS9"/>
</dbReference>
<name>A0A6P7JNK8_9TELE</name>
<dbReference type="Pfam" id="PF00017">
    <property type="entry name" value="SH2"/>
    <property type="match status" value="1"/>
</dbReference>
<comment type="subcellular location">
    <subcellularLocation>
        <location evidence="1">Cytoplasm</location>
    </subcellularLocation>
</comment>
<evidence type="ECO:0000256" key="6">
    <source>
        <dbReference type="PROSITE-ProRule" id="PRU00191"/>
    </source>
</evidence>
<dbReference type="Gene3D" id="3.30.505.10">
    <property type="entry name" value="SH2 domain"/>
    <property type="match status" value="1"/>
</dbReference>
<evidence type="ECO:0000259" key="10">
    <source>
        <dbReference type="PROSITE" id="PS51205"/>
    </source>
</evidence>
<dbReference type="FunCoup" id="A0A6P7JNK8">
    <property type="interactions" value="773"/>
</dbReference>
<evidence type="ECO:0000256" key="7">
    <source>
        <dbReference type="SAM" id="MobiDB-lite"/>
    </source>
</evidence>
<feature type="compositionally biased region" description="Low complexity" evidence="7">
    <location>
        <begin position="417"/>
        <end position="472"/>
    </location>
</feature>
<feature type="compositionally biased region" description="Polar residues" evidence="7">
    <location>
        <begin position="494"/>
        <end position="509"/>
    </location>
</feature>
<dbReference type="FunFam" id="1.20.1050.80:FF:000002">
    <property type="entry name" value="Ras and Rab interactor 2"/>
    <property type="match status" value="1"/>
</dbReference>
<evidence type="ECO:0000256" key="2">
    <source>
        <dbReference type="ARBA" id="ARBA00006919"/>
    </source>
</evidence>
<dbReference type="GO" id="GO:0031267">
    <property type="term" value="F:small GTPase binding"/>
    <property type="evidence" value="ECO:0007669"/>
    <property type="project" value="TreeGrafter"/>
</dbReference>
<dbReference type="GO" id="GO:0005096">
    <property type="term" value="F:GTPase activator activity"/>
    <property type="evidence" value="ECO:0007669"/>
    <property type="project" value="UniProtKB-KW"/>
</dbReference>
<dbReference type="InParanoid" id="A0A6P7JNK8"/>
<dbReference type="RefSeq" id="XP_028278567.1">
    <property type="nucleotide sequence ID" value="XM_028422766.1"/>
</dbReference>
<dbReference type="CTD" id="100006622"/>
<dbReference type="Proteomes" id="UP000515145">
    <property type="component" value="Chromosome 15"/>
</dbReference>
<dbReference type="GO" id="GO:0005829">
    <property type="term" value="C:cytosol"/>
    <property type="evidence" value="ECO:0007669"/>
    <property type="project" value="TreeGrafter"/>
</dbReference>
<dbReference type="SUPFAM" id="SSF109993">
    <property type="entry name" value="VPS9 domain"/>
    <property type="match status" value="1"/>
</dbReference>
<evidence type="ECO:0000256" key="3">
    <source>
        <dbReference type="ARBA" id="ARBA00022468"/>
    </source>
</evidence>
<dbReference type="InterPro" id="IPR036860">
    <property type="entry name" value="SH2_dom_sf"/>
</dbReference>
<feature type="region of interest" description="Disordered" evidence="7">
    <location>
        <begin position="291"/>
        <end position="330"/>
    </location>
</feature>
<feature type="compositionally biased region" description="Polar residues" evidence="7">
    <location>
        <begin position="296"/>
        <end position="305"/>
    </location>
</feature>
<reference evidence="12" key="1">
    <citation type="submission" date="2025-08" db="UniProtKB">
        <authorList>
            <consortium name="RefSeq"/>
        </authorList>
    </citation>
    <scope>IDENTIFICATION</scope>
</reference>
<dbReference type="Pfam" id="PF00788">
    <property type="entry name" value="RA"/>
    <property type="match status" value="1"/>
</dbReference>
<keyword evidence="5 6" id="KW-0727">SH2 domain</keyword>
<dbReference type="PANTHER" id="PTHR23101:SF51">
    <property type="entry name" value="RAS AND RAB INTERACTOR 2"/>
    <property type="match status" value="1"/>
</dbReference>
<protein>
    <submittedName>
        <fullName evidence="12">Ras and Rab interactor 2</fullName>
    </submittedName>
</protein>
<feature type="region of interest" description="Disordered" evidence="7">
    <location>
        <begin position="590"/>
        <end position="643"/>
    </location>
</feature>
<evidence type="ECO:0000259" key="8">
    <source>
        <dbReference type="PROSITE" id="PS50001"/>
    </source>
</evidence>
<dbReference type="OrthoDB" id="21085at2759"/>
<feature type="compositionally biased region" description="Basic and acidic residues" evidence="7">
    <location>
        <begin position="405"/>
        <end position="416"/>
    </location>
</feature>
<evidence type="ECO:0000313" key="11">
    <source>
        <dbReference type="Proteomes" id="UP000515145"/>
    </source>
</evidence>
<feature type="compositionally biased region" description="Low complexity" evidence="7">
    <location>
        <begin position="543"/>
        <end position="556"/>
    </location>
</feature>
<dbReference type="Pfam" id="PF02204">
    <property type="entry name" value="VPS9"/>
    <property type="match status" value="1"/>
</dbReference>
<dbReference type="SUPFAM" id="SSF55550">
    <property type="entry name" value="SH2 domain"/>
    <property type="match status" value="1"/>
</dbReference>
<dbReference type="SMART" id="SM00167">
    <property type="entry name" value="VPS9"/>
    <property type="match status" value="1"/>
</dbReference>
<dbReference type="Gene3D" id="1.20.1050.80">
    <property type="entry name" value="VPS9 domain"/>
    <property type="match status" value="1"/>
</dbReference>
<dbReference type="InterPro" id="IPR037191">
    <property type="entry name" value="VPS9_dom_sf"/>
</dbReference>
<feature type="domain" description="VPS9" evidence="10">
    <location>
        <begin position="783"/>
        <end position="923"/>
    </location>
</feature>
<dbReference type="PROSITE" id="PS51205">
    <property type="entry name" value="VPS9"/>
    <property type="match status" value="1"/>
</dbReference>
<keyword evidence="3" id="KW-0343">GTPase activation</keyword>
<dbReference type="GO" id="GO:0007165">
    <property type="term" value="P:signal transduction"/>
    <property type="evidence" value="ECO:0007669"/>
    <property type="project" value="InterPro"/>
</dbReference>
<gene>
    <name evidence="12" type="primary">rin2a</name>
</gene>
<comment type="similarity">
    <text evidence="2">Belongs to the RIN (Ras interaction/interference) family.</text>
</comment>
<dbReference type="InterPro" id="IPR000980">
    <property type="entry name" value="SH2"/>
</dbReference>
<proteinExistence type="inferred from homology"/>
<feature type="region of interest" description="Disordered" evidence="7">
    <location>
        <begin position="1081"/>
        <end position="1106"/>
    </location>
</feature>
<evidence type="ECO:0000256" key="5">
    <source>
        <dbReference type="ARBA" id="ARBA00022999"/>
    </source>
</evidence>
<organism evidence="11 12">
    <name type="scientific">Parambassis ranga</name>
    <name type="common">Indian glassy fish</name>
    <dbReference type="NCBI Taxonomy" id="210632"/>
    <lineage>
        <taxon>Eukaryota</taxon>
        <taxon>Metazoa</taxon>
        <taxon>Chordata</taxon>
        <taxon>Craniata</taxon>
        <taxon>Vertebrata</taxon>
        <taxon>Euteleostomi</taxon>
        <taxon>Actinopterygii</taxon>
        <taxon>Neopterygii</taxon>
        <taxon>Teleostei</taxon>
        <taxon>Neoteleostei</taxon>
        <taxon>Acanthomorphata</taxon>
        <taxon>Ovalentaria</taxon>
        <taxon>Ambassidae</taxon>
        <taxon>Parambassis</taxon>
    </lineage>
</organism>
<feature type="region of interest" description="Disordered" evidence="7">
    <location>
        <begin position="230"/>
        <end position="266"/>
    </location>
</feature>
<dbReference type="GO" id="GO:0016192">
    <property type="term" value="P:vesicle-mediated transport"/>
    <property type="evidence" value="ECO:0007669"/>
    <property type="project" value="InterPro"/>
</dbReference>